<dbReference type="PANTHER" id="PTHR24421:SF10">
    <property type="entry name" value="NITRATE_NITRITE SENSOR PROTEIN NARQ"/>
    <property type="match status" value="1"/>
</dbReference>
<evidence type="ECO:0000313" key="12">
    <source>
        <dbReference type="Proteomes" id="UP000573327"/>
    </source>
</evidence>
<accession>A0A7W7SIV0</accession>
<dbReference type="GO" id="GO:0016020">
    <property type="term" value="C:membrane"/>
    <property type="evidence" value="ECO:0007669"/>
    <property type="project" value="InterPro"/>
</dbReference>
<dbReference type="InterPro" id="IPR036890">
    <property type="entry name" value="HATPase_C_sf"/>
</dbReference>
<evidence type="ECO:0000256" key="9">
    <source>
        <dbReference type="SAM" id="Phobius"/>
    </source>
</evidence>
<dbReference type="Gene3D" id="3.30.565.10">
    <property type="entry name" value="Histidine kinase-like ATPase, C-terminal domain"/>
    <property type="match status" value="1"/>
</dbReference>
<dbReference type="GO" id="GO:0046983">
    <property type="term" value="F:protein dimerization activity"/>
    <property type="evidence" value="ECO:0007669"/>
    <property type="project" value="InterPro"/>
</dbReference>
<name>A0A7W7SIV0_9ACTN</name>
<dbReference type="GO" id="GO:0005524">
    <property type="term" value="F:ATP binding"/>
    <property type="evidence" value="ECO:0007669"/>
    <property type="project" value="UniProtKB-KW"/>
</dbReference>
<sequence length="393" mass="41581">MRIPTLKRLTPATWTVLAWCAGTVLTALFRVRLPGENDPALLPGVVFLRWDGLTMLALAGLCTVLGARKLTARPAAGLAWVLTGAVIACLPLAVMEVPLQQYLAVDVAVYFLALALPRPRSRRALGAALAVLAGYLGLRMLCGWPVGISTELPVALVVVIAWLLGSSAGQARTHHEESRAQATEQAVTAERLRIARELHDMVAHSMGVIALQAGAAKRVIDRQPEAAKEALGTIETTGREALAGLRRMLVALRTEDGLTPDLGVADLFRLAETTTTAGLRVELRRTGGTGPLPPEIDVSAYRIVQESLTNVIKHARTDHCLVTVDQLTDALLLEVTDHGAGPGRGAPAGFGLAGMRERVALLHGEFDAGPLPGGGFRVTARLPLTASPLSGVR</sequence>
<keyword evidence="7" id="KW-0067">ATP-binding</keyword>
<keyword evidence="9" id="KW-0812">Transmembrane</keyword>
<dbReference type="EC" id="2.7.13.3" evidence="2"/>
<evidence type="ECO:0000256" key="1">
    <source>
        <dbReference type="ARBA" id="ARBA00000085"/>
    </source>
</evidence>
<dbReference type="RefSeq" id="WP_246511166.1">
    <property type="nucleotide sequence ID" value="NZ_JACHJR010000001.1"/>
</dbReference>
<dbReference type="Pfam" id="PF07730">
    <property type="entry name" value="HisKA_3"/>
    <property type="match status" value="1"/>
</dbReference>
<evidence type="ECO:0000256" key="8">
    <source>
        <dbReference type="ARBA" id="ARBA00023012"/>
    </source>
</evidence>
<comment type="catalytic activity">
    <reaction evidence="1">
        <text>ATP + protein L-histidine = ADP + protein N-phospho-L-histidine.</text>
        <dbReference type="EC" id="2.7.13.3"/>
    </reaction>
</comment>
<evidence type="ECO:0000256" key="5">
    <source>
        <dbReference type="ARBA" id="ARBA00022741"/>
    </source>
</evidence>
<dbReference type="AlphaFoldDB" id="A0A7W7SIV0"/>
<keyword evidence="6 11" id="KW-0418">Kinase</keyword>
<dbReference type="InterPro" id="IPR003594">
    <property type="entry name" value="HATPase_dom"/>
</dbReference>
<keyword evidence="3" id="KW-0597">Phosphoprotein</keyword>
<dbReference type="Proteomes" id="UP000573327">
    <property type="component" value="Unassembled WGS sequence"/>
</dbReference>
<evidence type="ECO:0000256" key="7">
    <source>
        <dbReference type="ARBA" id="ARBA00022840"/>
    </source>
</evidence>
<feature type="transmembrane region" description="Helical" evidence="9">
    <location>
        <begin position="152"/>
        <end position="169"/>
    </location>
</feature>
<organism evidence="11 12">
    <name type="scientific">Kitasatospora gansuensis</name>
    <dbReference type="NCBI Taxonomy" id="258050"/>
    <lineage>
        <taxon>Bacteria</taxon>
        <taxon>Bacillati</taxon>
        <taxon>Actinomycetota</taxon>
        <taxon>Actinomycetes</taxon>
        <taxon>Kitasatosporales</taxon>
        <taxon>Streptomycetaceae</taxon>
        <taxon>Kitasatospora</taxon>
    </lineage>
</organism>
<evidence type="ECO:0000256" key="4">
    <source>
        <dbReference type="ARBA" id="ARBA00022679"/>
    </source>
</evidence>
<feature type="domain" description="Histidine kinase/HSP90-like ATPase" evidence="10">
    <location>
        <begin position="295"/>
        <end position="386"/>
    </location>
</feature>
<keyword evidence="4" id="KW-0808">Transferase</keyword>
<evidence type="ECO:0000259" key="10">
    <source>
        <dbReference type="SMART" id="SM00387"/>
    </source>
</evidence>
<evidence type="ECO:0000256" key="3">
    <source>
        <dbReference type="ARBA" id="ARBA00022553"/>
    </source>
</evidence>
<dbReference type="PANTHER" id="PTHR24421">
    <property type="entry name" value="NITRATE/NITRITE SENSOR PROTEIN NARX-RELATED"/>
    <property type="match status" value="1"/>
</dbReference>
<proteinExistence type="predicted"/>
<evidence type="ECO:0000256" key="2">
    <source>
        <dbReference type="ARBA" id="ARBA00012438"/>
    </source>
</evidence>
<dbReference type="InterPro" id="IPR050482">
    <property type="entry name" value="Sensor_HK_TwoCompSys"/>
</dbReference>
<dbReference type="InterPro" id="IPR011712">
    <property type="entry name" value="Sig_transdc_His_kin_sub3_dim/P"/>
</dbReference>
<feature type="transmembrane region" description="Helical" evidence="9">
    <location>
        <begin position="45"/>
        <end position="67"/>
    </location>
</feature>
<evidence type="ECO:0000256" key="6">
    <source>
        <dbReference type="ARBA" id="ARBA00022777"/>
    </source>
</evidence>
<comment type="caution">
    <text evidence="11">The sequence shown here is derived from an EMBL/GenBank/DDBJ whole genome shotgun (WGS) entry which is preliminary data.</text>
</comment>
<reference evidence="11 12" key="1">
    <citation type="submission" date="2020-08" db="EMBL/GenBank/DDBJ databases">
        <title>Sequencing the genomes of 1000 actinobacteria strains.</title>
        <authorList>
            <person name="Klenk H.-P."/>
        </authorList>
    </citation>
    <scope>NUCLEOTIDE SEQUENCE [LARGE SCALE GENOMIC DNA]</scope>
    <source>
        <strain evidence="11 12">DSM 44786</strain>
    </source>
</reference>
<feature type="transmembrane region" description="Helical" evidence="9">
    <location>
        <begin position="12"/>
        <end position="33"/>
    </location>
</feature>
<dbReference type="SUPFAM" id="SSF55874">
    <property type="entry name" value="ATPase domain of HSP90 chaperone/DNA topoisomerase II/histidine kinase"/>
    <property type="match status" value="1"/>
</dbReference>
<dbReference type="EMBL" id="JACHJR010000001">
    <property type="protein sequence ID" value="MBB4951276.1"/>
    <property type="molecule type" value="Genomic_DNA"/>
</dbReference>
<keyword evidence="9" id="KW-1133">Transmembrane helix</keyword>
<keyword evidence="8" id="KW-0902">Two-component regulatory system</keyword>
<protein>
    <recommendedName>
        <fullName evidence="2">histidine kinase</fullName>
        <ecNumber evidence="2">2.7.13.3</ecNumber>
    </recommendedName>
</protein>
<keyword evidence="5" id="KW-0547">Nucleotide-binding</keyword>
<gene>
    <name evidence="11" type="ORF">F4556_006811</name>
</gene>
<dbReference type="GO" id="GO:0000155">
    <property type="term" value="F:phosphorelay sensor kinase activity"/>
    <property type="evidence" value="ECO:0007669"/>
    <property type="project" value="InterPro"/>
</dbReference>
<dbReference type="Gene3D" id="1.20.5.1930">
    <property type="match status" value="1"/>
</dbReference>
<evidence type="ECO:0000313" key="11">
    <source>
        <dbReference type="EMBL" id="MBB4951276.1"/>
    </source>
</evidence>
<keyword evidence="12" id="KW-1185">Reference proteome</keyword>
<feature type="transmembrane region" description="Helical" evidence="9">
    <location>
        <begin position="74"/>
        <end position="93"/>
    </location>
</feature>
<dbReference type="Pfam" id="PF02518">
    <property type="entry name" value="HATPase_c"/>
    <property type="match status" value="1"/>
</dbReference>
<dbReference type="CDD" id="cd16917">
    <property type="entry name" value="HATPase_UhpB-NarQ-NarX-like"/>
    <property type="match status" value="1"/>
</dbReference>
<dbReference type="SMART" id="SM00387">
    <property type="entry name" value="HATPase_c"/>
    <property type="match status" value="1"/>
</dbReference>
<keyword evidence="9" id="KW-0472">Membrane</keyword>